<dbReference type="Proteomes" id="UP001431131">
    <property type="component" value="Unassembled WGS sequence"/>
</dbReference>
<gene>
    <name evidence="3" type="ORF">MJG50_12335</name>
</gene>
<keyword evidence="1" id="KW-0472">Membrane</keyword>
<sequence>MNNQFSKIKNFFKGWHEKKITLLLITGGVGVLSTGFAQDWWKSVLISFANEVFHTHIQYTEEPTNYVYLTIATLVGAGLIGLGLWFYFKTKEKAKKQTMLQIRHSSIESVDYSKVDVDLSDYNIEPYPILQSEELKVLKEPNLHHALREQEKTVTKILQRIDGNADIELSYWGLAHIPLLFLLGYQLADKSNSSFFEWNQNKLRWEKVKEKHVVYPPLKIEKTDSKQSVEETKEVVVKIGVTYPVNDTDLSGLHLDSLNSFYLHLEPPHRNAIVCKEQLNEYQKRFRQLLDEINQTFPQLERIHLFYSGQPSLAYRLGSSISPRMDKEIWVYNYVGLSQPKYNWAINLKKIGNQIDIKLPGGELL</sequence>
<feature type="transmembrane region" description="Helical" evidence="1">
    <location>
        <begin position="169"/>
        <end position="188"/>
    </location>
</feature>
<accession>A0AAW5E4E8</accession>
<dbReference type="RefSeq" id="WP_240256040.1">
    <property type="nucleotide sequence ID" value="NZ_JAKTTI010000018.1"/>
</dbReference>
<protein>
    <submittedName>
        <fullName evidence="3">SAVED domain-containing protein</fullName>
    </submittedName>
</protein>
<keyword evidence="4" id="KW-1185">Reference proteome</keyword>
<dbReference type="AlphaFoldDB" id="A0AAW5E4E8"/>
<evidence type="ECO:0000259" key="2">
    <source>
        <dbReference type="Pfam" id="PF18145"/>
    </source>
</evidence>
<proteinExistence type="predicted"/>
<dbReference type="Pfam" id="PF18145">
    <property type="entry name" value="SAVED"/>
    <property type="match status" value="1"/>
</dbReference>
<dbReference type="NCBIfam" id="NF033611">
    <property type="entry name" value="SAVED"/>
    <property type="match status" value="1"/>
</dbReference>
<dbReference type="EMBL" id="JAKTTI010000018">
    <property type="protein sequence ID" value="MCH1626120.1"/>
    <property type="molecule type" value="Genomic_DNA"/>
</dbReference>
<evidence type="ECO:0000313" key="4">
    <source>
        <dbReference type="Proteomes" id="UP001431131"/>
    </source>
</evidence>
<name>A0AAW5E4E8_9BACI</name>
<keyword evidence="1" id="KW-1133">Transmembrane helix</keyword>
<dbReference type="InterPro" id="IPR040836">
    <property type="entry name" value="SAVED"/>
</dbReference>
<keyword evidence="1" id="KW-0812">Transmembrane</keyword>
<feature type="domain" description="SMODS-associated and fused to various effectors" evidence="2">
    <location>
        <begin position="157"/>
        <end position="348"/>
    </location>
</feature>
<organism evidence="3 4">
    <name type="scientific">Fredinandcohnia quinoae</name>
    <dbReference type="NCBI Taxonomy" id="2918902"/>
    <lineage>
        <taxon>Bacteria</taxon>
        <taxon>Bacillati</taxon>
        <taxon>Bacillota</taxon>
        <taxon>Bacilli</taxon>
        <taxon>Bacillales</taxon>
        <taxon>Bacillaceae</taxon>
        <taxon>Fredinandcohnia</taxon>
    </lineage>
</organism>
<reference evidence="3" key="1">
    <citation type="submission" date="2022-02" db="EMBL/GenBank/DDBJ databases">
        <title>Fredinandcohnia quinoae sp. nov. isolated from Chenopodium quinoa seeds.</title>
        <authorList>
            <person name="Saati-Santamaria Z."/>
            <person name="Flores-Felix J.D."/>
            <person name="Igual J.M."/>
            <person name="Velazquez E."/>
            <person name="Garcia-Fraile P."/>
            <person name="Martinez-Molina E."/>
        </authorList>
    </citation>
    <scope>NUCLEOTIDE SEQUENCE</scope>
    <source>
        <strain evidence="3">SECRCQ15</strain>
    </source>
</reference>
<evidence type="ECO:0000313" key="3">
    <source>
        <dbReference type="EMBL" id="MCH1626120.1"/>
    </source>
</evidence>
<feature type="transmembrane region" description="Helical" evidence="1">
    <location>
        <begin position="66"/>
        <end position="88"/>
    </location>
</feature>
<evidence type="ECO:0000256" key="1">
    <source>
        <dbReference type="SAM" id="Phobius"/>
    </source>
</evidence>
<comment type="caution">
    <text evidence="3">The sequence shown here is derived from an EMBL/GenBank/DDBJ whole genome shotgun (WGS) entry which is preliminary data.</text>
</comment>